<evidence type="ECO:0000256" key="2">
    <source>
        <dbReference type="PROSITE-ProRule" id="PRU00196"/>
    </source>
</evidence>
<organism evidence="4 5">
    <name type="scientific">Sinanodonta woodiana</name>
    <name type="common">Chinese pond mussel</name>
    <name type="synonym">Anodonta woodiana</name>
    <dbReference type="NCBI Taxonomy" id="1069815"/>
    <lineage>
        <taxon>Eukaryota</taxon>
        <taxon>Metazoa</taxon>
        <taxon>Spiralia</taxon>
        <taxon>Lophotrochozoa</taxon>
        <taxon>Mollusca</taxon>
        <taxon>Bivalvia</taxon>
        <taxon>Autobranchia</taxon>
        <taxon>Heteroconchia</taxon>
        <taxon>Palaeoheterodonta</taxon>
        <taxon>Unionida</taxon>
        <taxon>Unionoidea</taxon>
        <taxon>Unionidae</taxon>
        <taxon>Unioninae</taxon>
        <taxon>Sinanodonta</taxon>
    </lineage>
</organism>
<dbReference type="AlphaFoldDB" id="A0ABD3X1X0"/>
<dbReference type="InterPro" id="IPR036772">
    <property type="entry name" value="SRCR-like_dom_sf"/>
</dbReference>
<dbReference type="PROSITE" id="PS50287">
    <property type="entry name" value="SRCR_2"/>
    <property type="match status" value="1"/>
</dbReference>
<dbReference type="Pfam" id="PF00530">
    <property type="entry name" value="SRCR"/>
    <property type="match status" value="1"/>
</dbReference>
<keyword evidence="5" id="KW-1185">Reference proteome</keyword>
<feature type="domain" description="SRCR" evidence="3">
    <location>
        <begin position="4"/>
        <end position="100"/>
    </location>
</feature>
<keyword evidence="1" id="KW-1015">Disulfide bond</keyword>
<dbReference type="InterPro" id="IPR001190">
    <property type="entry name" value="SRCR"/>
</dbReference>
<proteinExistence type="predicted"/>
<feature type="non-terminal residue" evidence="4">
    <location>
        <position position="100"/>
    </location>
</feature>
<comment type="caution">
    <text evidence="4">The sequence shown here is derived from an EMBL/GenBank/DDBJ whole genome shotgun (WGS) entry which is preliminary data.</text>
</comment>
<protein>
    <recommendedName>
        <fullName evidence="3">SRCR domain-containing protein</fullName>
    </recommendedName>
</protein>
<dbReference type="Gene3D" id="3.10.250.10">
    <property type="entry name" value="SRCR-like domain"/>
    <property type="match status" value="1"/>
</dbReference>
<reference evidence="4 5" key="1">
    <citation type="submission" date="2024-11" db="EMBL/GenBank/DDBJ databases">
        <title>Chromosome-level genome assembly of the freshwater bivalve Anodonta woodiana.</title>
        <authorList>
            <person name="Chen X."/>
        </authorList>
    </citation>
    <scope>NUCLEOTIDE SEQUENCE [LARGE SCALE GENOMIC DNA]</scope>
    <source>
        <strain evidence="4">MN2024</strain>
        <tissue evidence="4">Gills</tissue>
    </source>
</reference>
<dbReference type="EMBL" id="JBJQND010000004">
    <property type="protein sequence ID" value="KAL3880251.1"/>
    <property type="molecule type" value="Genomic_DNA"/>
</dbReference>
<evidence type="ECO:0000313" key="5">
    <source>
        <dbReference type="Proteomes" id="UP001634394"/>
    </source>
</evidence>
<evidence type="ECO:0000313" key="4">
    <source>
        <dbReference type="EMBL" id="KAL3880251.1"/>
    </source>
</evidence>
<dbReference type="PANTHER" id="PTHR48071:SF18">
    <property type="entry name" value="DELETED IN MALIGNANT BRAIN TUMORS 1 PROTEIN-RELATED"/>
    <property type="match status" value="1"/>
</dbReference>
<dbReference type="SUPFAM" id="SSF56487">
    <property type="entry name" value="SRCR-like"/>
    <property type="match status" value="1"/>
</dbReference>
<sequence>HQSVRLYGGRYPSEGYVQIGNDWTTICGLYADINLARVVCRSLGYNTQYWNPSFNNQMGSVTVSNVTIKCLRGTETNLAECTQGSNNYCSSTNGFSVKCT</sequence>
<evidence type="ECO:0000256" key="1">
    <source>
        <dbReference type="ARBA" id="ARBA00023157"/>
    </source>
</evidence>
<dbReference type="PRINTS" id="PR00258">
    <property type="entry name" value="SPERACTRCPTR"/>
</dbReference>
<dbReference type="PANTHER" id="PTHR48071">
    <property type="entry name" value="SRCR DOMAIN-CONTAINING PROTEIN"/>
    <property type="match status" value="1"/>
</dbReference>
<dbReference type="Proteomes" id="UP001634394">
    <property type="component" value="Unassembled WGS sequence"/>
</dbReference>
<name>A0ABD3X1X0_SINWO</name>
<evidence type="ECO:0000259" key="3">
    <source>
        <dbReference type="PROSITE" id="PS50287"/>
    </source>
</evidence>
<accession>A0ABD3X1X0</accession>
<comment type="caution">
    <text evidence="2">Lacks conserved residue(s) required for the propagation of feature annotation.</text>
</comment>
<dbReference type="SMART" id="SM00202">
    <property type="entry name" value="SR"/>
    <property type="match status" value="1"/>
</dbReference>
<feature type="non-terminal residue" evidence="4">
    <location>
        <position position="1"/>
    </location>
</feature>
<gene>
    <name evidence="4" type="ORF">ACJMK2_032500</name>
</gene>